<dbReference type="AlphaFoldDB" id="A0A8S9ZE96"/>
<reference evidence="3" key="1">
    <citation type="journal article" date="2020" name="Ecol. Evol.">
        <title>Genome structure and content of the rice root-knot nematode (Meloidogyne graminicola).</title>
        <authorList>
            <person name="Phan N.T."/>
            <person name="Danchin E.G.J."/>
            <person name="Klopp C."/>
            <person name="Perfus-Barbeoch L."/>
            <person name="Kozlowski D.K."/>
            <person name="Koutsovoulos G.D."/>
            <person name="Lopez-Roques C."/>
            <person name="Bouchez O."/>
            <person name="Zahm M."/>
            <person name="Besnard G."/>
            <person name="Bellafiore S."/>
        </authorList>
    </citation>
    <scope>NUCLEOTIDE SEQUENCE</scope>
    <source>
        <strain evidence="3">VN-18</strain>
    </source>
</reference>
<keyword evidence="2" id="KW-0472">Membrane</keyword>
<dbReference type="GO" id="GO:0016020">
    <property type="term" value="C:membrane"/>
    <property type="evidence" value="ECO:0007669"/>
    <property type="project" value="InterPro"/>
</dbReference>
<keyword evidence="2" id="KW-1133">Transmembrane helix</keyword>
<dbReference type="Gene3D" id="1.20.58.390">
    <property type="entry name" value="Neurotransmitter-gated ion-channel transmembrane domain"/>
    <property type="match status" value="1"/>
</dbReference>
<dbReference type="SUPFAM" id="SSF90112">
    <property type="entry name" value="Neurotransmitter-gated ion-channel transmembrane pore"/>
    <property type="match status" value="1"/>
</dbReference>
<dbReference type="Proteomes" id="UP000605970">
    <property type="component" value="Unassembled WGS sequence"/>
</dbReference>
<evidence type="ECO:0000256" key="1">
    <source>
        <dbReference type="SAM" id="MobiDB-lite"/>
    </source>
</evidence>
<proteinExistence type="predicted"/>
<dbReference type="GO" id="GO:0006811">
    <property type="term" value="P:monoatomic ion transport"/>
    <property type="evidence" value="ECO:0007669"/>
    <property type="project" value="InterPro"/>
</dbReference>
<gene>
    <name evidence="3" type="ORF">Mgra_00008946</name>
</gene>
<evidence type="ECO:0000313" key="3">
    <source>
        <dbReference type="EMBL" id="KAF7630786.1"/>
    </source>
</evidence>
<name>A0A8S9ZE96_9BILA</name>
<keyword evidence="2" id="KW-0812">Transmembrane</keyword>
<evidence type="ECO:0000313" key="4">
    <source>
        <dbReference type="Proteomes" id="UP000605970"/>
    </source>
</evidence>
<comment type="caution">
    <text evidence="3">The sequence shown here is derived from an EMBL/GenBank/DDBJ whole genome shotgun (WGS) entry which is preliminary data.</text>
</comment>
<sequence>MPKQGATQLKCLVVESPSAKLTTKLSRRASAMASLLDPINIGSDGRRESFTSTQPDVGSQPSEDVQQTMTPRSKWRHAIRKLQMNKREAGRMQAKKIDAWSRWAFPLSYFSFHAAYWYYYLRLAV</sequence>
<protein>
    <submittedName>
        <fullName evidence="3">Uncharacterized protein</fullName>
    </submittedName>
</protein>
<feature type="region of interest" description="Disordered" evidence="1">
    <location>
        <begin position="40"/>
        <end position="73"/>
    </location>
</feature>
<evidence type="ECO:0000256" key="2">
    <source>
        <dbReference type="SAM" id="Phobius"/>
    </source>
</evidence>
<feature type="compositionally biased region" description="Polar residues" evidence="1">
    <location>
        <begin position="50"/>
        <end position="71"/>
    </location>
</feature>
<organism evidence="3 4">
    <name type="scientific">Meloidogyne graminicola</name>
    <dbReference type="NCBI Taxonomy" id="189291"/>
    <lineage>
        <taxon>Eukaryota</taxon>
        <taxon>Metazoa</taxon>
        <taxon>Ecdysozoa</taxon>
        <taxon>Nematoda</taxon>
        <taxon>Chromadorea</taxon>
        <taxon>Rhabditida</taxon>
        <taxon>Tylenchina</taxon>
        <taxon>Tylenchomorpha</taxon>
        <taxon>Tylenchoidea</taxon>
        <taxon>Meloidogynidae</taxon>
        <taxon>Meloidogyninae</taxon>
        <taxon>Meloidogyne</taxon>
    </lineage>
</organism>
<keyword evidence="4" id="KW-1185">Reference proteome</keyword>
<feature type="transmembrane region" description="Helical" evidence="2">
    <location>
        <begin position="100"/>
        <end position="119"/>
    </location>
</feature>
<dbReference type="InterPro" id="IPR038050">
    <property type="entry name" value="Neuro_actylchol_rec"/>
</dbReference>
<accession>A0A8S9ZE96</accession>
<dbReference type="OrthoDB" id="5900517at2759"/>
<dbReference type="InterPro" id="IPR036719">
    <property type="entry name" value="Neuro-gated_channel_TM_sf"/>
</dbReference>
<dbReference type="EMBL" id="JABEBT010000130">
    <property type="protein sequence ID" value="KAF7630786.1"/>
    <property type="molecule type" value="Genomic_DNA"/>
</dbReference>